<dbReference type="EMBL" id="RJKE01000001">
    <property type="protein sequence ID" value="ROO83252.1"/>
    <property type="molecule type" value="Genomic_DNA"/>
</dbReference>
<reference evidence="3 4" key="1">
    <citation type="submission" date="2018-11" db="EMBL/GenBank/DDBJ databases">
        <title>Sequencing the genomes of 1000 actinobacteria strains.</title>
        <authorList>
            <person name="Klenk H.-P."/>
        </authorList>
    </citation>
    <scope>NUCLEOTIDE SEQUENCE [LARGE SCALE GENOMIC DNA]</scope>
    <source>
        <strain evidence="3 4">DSM 44254</strain>
    </source>
</reference>
<dbReference type="GO" id="GO:0022857">
    <property type="term" value="F:transmembrane transporter activity"/>
    <property type="evidence" value="ECO:0007669"/>
    <property type="project" value="InterPro"/>
</dbReference>
<dbReference type="GO" id="GO:0043190">
    <property type="term" value="C:ATP-binding cassette (ABC) transporter complex"/>
    <property type="evidence" value="ECO:0007669"/>
    <property type="project" value="InterPro"/>
</dbReference>
<dbReference type="RefSeq" id="WP_123662272.1">
    <property type="nucleotide sequence ID" value="NZ_RJKE01000001.1"/>
</dbReference>
<feature type="chain" id="PRO_5038445084" evidence="1">
    <location>
        <begin position="17"/>
        <end position="302"/>
    </location>
</feature>
<proteinExistence type="predicted"/>
<organism evidence="3 4">
    <name type="scientific">Actinocorallia herbida</name>
    <dbReference type="NCBI Taxonomy" id="58109"/>
    <lineage>
        <taxon>Bacteria</taxon>
        <taxon>Bacillati</taxon>
        <taxon>Actinomycetota</taxon>
        <taxon>Actinomycetes</taxon>
        <taxon>Streptosporangiales</taxon>
        <taxon>Thermomonosporaceae</taxon>
        <taxon>Actinocorallia</taxon>
    </lineage>
</organism>
<accession>A0A3N1CPM7</accession>
<name>A0A3N1CPM7_9ACTN</name>
<dbReference type="Gene3D" id="3.40.190.10">
    <property type="entry name" value="Periplasmic binding protein-like II"/>
    <property type="match status" value="1"/>
</dbReference>
<evidence type="ECO:0000313" key="4">
    <source>
        <dbReference type="Proteomes" id="UP000272400"/>
    </source>
</evidence>
<feature type="domain" description="ABC-type glycine betaine transport system substrate-binding" evidence="2">
    <location>
        <begin position="41"/>
        <end position="299"/>
    </location>
</feature>
<dbReference type="InterPro" id="IPR007210">
    <property type="entry name" value="ABC_Gly_betaine_transp_sub-bd"/>
</dbReference>
<protein>
    <submittedName>
        <fullName evidence="3">Osmoprotectant transport system substrate-binding protein</fullName>
    </submittedName>
</protein>
<feature type="signal peptide" evidence="1">
    <location>
        <begin position="1"/>
        <end position="16"/>
    </location>
</feature>
<keyword evidence="1" id="KW-0732">Signal</keyword>
<gene>
    <name evidence="3" type="ORF">EDD29_0747</name>
</gene>
<dbReference type="OrthoDB" id="9781705at2"/>
<comment type="caution">
    <text evidence="3">The sequence shown here is derived from an EMBL/GenBank/DDBJ whole genome shotgun (WGS) entry which is preliminary data.</text>
</comment>
<dbReference type="Gene3D" id="3.40.190.120">
    <property type="entry name" value="Osmoprotection protein (prox), domain 2"/>
    <property type="match status" value="1"/>
</dbReference>
<sequence>MRSLRIIAGTALLALAAAGCGGGSTDNPLDSGASSSGGGETVTVGSAAFPESVLLAEIYAGALEAADVKVERKLSIGEREVYYKLLEKGDINVLPEYNGALLAYLDPEAALPATTEETNAAITAKLPGSLKILTSAAAEDNDSLTVTADTATKNNLKTIADLAPVAKDFTVGGPAPFEKRYKDKLNEAYGLTFKEWKPDRSGGGNIPTWLKNGDVQVGNVFTTTPAIVLDKLVVLEDPKGVFGRQNVTPLVSADGVPAAGQQALDAVSAKLTTQGLLDMMNKVATDKTDPAVVAKEWLTANL</sequence>
<dbReference type="PROSITE" id="PS51257">
    <property type="entry name" value="PROKAR_LIPOPROTEIN"/>
    <property type="match status" value="1"/>
</dbReference>
<dbReference type="Proteomes" id="UP000272400">
    <property type="component" value="Unassembled WGS sequence"/>
</dbReference>
<evidence type="ECO:0000256" key="1">
    <source>
        <dbReference type="SAM" id="SignalP"/>
    </source>
</evidence>
<evidence type="ECO:0000259" key="2">
    <source>
        <dbReference type="Pfam" id="PF04069"/>
    </source>
</evidence>
<dbReference type="Pfam" id="PF04069">
    <property type="entry name" value="OpuAC"/>
    <property type="match status" value="1"/>
</dbReference>
<evidence type="ECO:0000313" key="3">
    <source>
        <dbReference type="EMBL" id="ROO83252.1"/>
    </source>
</evidence>
<dbReference type="AlphaFoldDB" id="A0A3N1CPM7"/>
<dbReference type="CDD" id="cd13606">
    <property type="entry name" value="PBP2_ProX_like"/>
    <property type="match status" value="1"/>
</dbReference>
<dbReference type="SUPFAM" id="SSF53850">
    <property type="entry name" value="Periplasmic binding protein-like II"/>
    <property type="match status" value="1"/>
</dbReference>
<keyword evidence="4" id="KW-1185">Reference proteome</keyword>